<keyword evidence="1" id="KW-0505">Motor protein</keyword>
<dbReference type="InterPro" id="IPR027417">
    <property type="entry name" value="P-loop_NTPase"/>
</dbReference>
<comment type="caution">
    <text evidence="4">The sequence shown here is derived from an EMBL/GenBank/DDBJ whole genome shotgun (WGS) entry which is preliminary data.</text>
</comment>
<evidence type="ECO:0000313" key="5">
    <source>
        <dbReference type="Proteomes" id="UP001153555"/>
    </source>
</evidence>
<dbReference type="Pfam" id="PF00225">
    <property type="entry name" value="Kinesin"/>
    <property type="match status" value="1"/>
</dbReference>
<dbReference type="SUPFAM" id="SSF52540">
    <property type="entry name" value="P-loop containing nucleoside triphosphate hydrolases"/>
    <property type="match status" value="1"/>
</dbReference>
<organism evidence="4 5">
    <name type="scientific">Striga hermonthica</name>
    <name type="common">Purple witchweed</name>
    <name type="synonym">Buchnera hermonthica</name>
    <dbReference type="NCBI Taxonomy" id="68872"/>
    <lineage>
        <taxon>Eukaryota</taxon>
        <taxon>Viridiplantae</taxon>
        <taxon>Streptophyta</taxon>
        <taxon>Embryophyta</taxon>
        <taxon>Tracheophyta</taxon>
        <taxon>Spermatophyta</taxon>
        <taxon>Magnoliopsida</taxon>
        <taxon>eudicotyledons</taxon>
        <taxon>Gunneridae</taxon>
        <taxon>Pentapetalae</taxon>
        <taxon>asterids</taxon>
        <taxon>lamiids</taxon>
        <taxon>Lamiales</taxon>
        <taxon>Orobanchaceae</taxon>
        <taxon>Buchnereae</taxon>
        <taxon>Striga</taxon>
    </lineage>
</organism>
<reference evidence="4" key="1">
    <citation type="submission" date="2019-12" db="EMBL/GenBank/DDBJ databases">
        <authorList>
            <person name="Scholes J."/>
        </authorList>
    </citation>
    <scope>NUCLEOTIDE SEQUENCE</scope>
</reference>
<dbReference type="Proteomes" id="UP001153555">
    <property type="component" value="Unassembled WGS sequence"/>
</dbReference>
<dbReference type="GO" id="GO:0007018">
    <property type="term" value="P:microtubule-based movement"/>
    <property type="evidence" value="ECO:0007669"/>
    <property type="project" value="InterPro"/>
</dbReference>
<name>A0A9N7R7D6_STRHE</name>
<dbReference type="InterPro" id="IPR036961">
    <property type="entry name" value="Kinesin_motor_dom_sf"/>
</dbReference>
<dbReference type="AlphaFoldDB" id="A0A9N7R7D6"/>
<dbReference type="PROSITE" id="PS50067">
    <property type="entry name" value="KINESIN_MOTOR_2"/>
    <property type="match status" value="1"/>
</dbReference>
<feature type="domain" description="Kinesin motor" evidence="3">
    <location>
        <begin position="1"/>
        <end position="101"/>
    </location>
</feature>
<comment type="similarity">
    <text evidence="2">Belongs to the TRAFAC class myosin-kinesin ATPase superfamily. Kinesin family.</text>
</comment>
<dbReference type="Gene3D" id="3.40.850.10">
    <property type="entry name" value="Kinesin motor domain"/>
    <property type="match status" value="1"/>
</dbReference>
<evidence type="ECO:0000256" key="2">
    <source>
        <dbReference type="PROSITE-ProRule" id="PRU00283"/>
    </source>
</evidence>
<evidence type="ECO:0000313" key="4">
    <source>
        <dbReference type="EMBL" id="CAA0815909.1"/>
    </source>
</evidence>
<keyword evidence="5" id="KW-1185">Reference proteome</keyword>
<proteinExistence type="inferred from homology"/>
<comment type="caution">
    <text evidence="2">Lacks conserved residue(s) required for the propagation of feature annotation.</text>
</comment>
<dbReference type="GO" id="GO:0008017">
    <property type="term" value="F:microtubule binding"/>
    <property type="evidence" value="ECO:0007669"/>
    <property type="project" value="InterPro"/>
</dbReference>
<dbReference type="PRINTS" id="PR00380">
    <property type="entry name" value="KINESINHEAVY"/>
</dbReference>
<evidence type="ECO:0000259" key="3">
    <source>
        <dbReference type="PROSITE" id="PS50067"/>
    </source>
</evidence>
<evidence type="ECO:0000256" key="1">
    <source>
        <dbReference type="ARBA" id="ARBA00023175"/>
    </source>
</evidence>
<dbReference type="GO" id="GO:0005524">
    <property type="term" value="F:ATP binding"/>
    <property type="evidence" value="ECO:0007669"/>
    <property type="project" value="InterPro"/>
</dbReference>
<gene>
    <name evidence="4" type="ORF">SHERM_15777</name>
</gene>
<accession>A0A9N7R7D6</accession>
<dbReference type="EMBL" id="CACSLK010013932">
    <property type="protein sequence ID" value="CAA0815909.1"/>
    <property type="molecule type" value="Genomic_DNA"/>
</dbReference>
<dbReference type="InterPro" id="IPR001752">
    <property type="entry name" value="Kinesin_motor_dom"/>
</dbReference>
<dbReference type="GO" id="GO:0003777">
    <property type="term" value="F:microtubule motor activity"/>
    <property type="evidence" value="ECO:0007669"/>
    <property type="project" value="InterPro"/>
</dbReference>
<dbReference type="OrthoDB" id="904886at2759"/>
<sequence>MLDASRAENAGKQYAIKHDANGNTHVSDLTIVDVQSSKEAINKSLSSLSDVIFALAMKEEHVPYRNSKLTYFLQPCLGGDSKTLMFVNVSPDPSSGSFIRG</sequence>
<dbReference type="PANTHER" id="PTHR47972:SF46">
    <property type="entry name" value="KINESIN-LIKE PROTEIN"/>
    <property type="match status" value="1"/>
</dbReference>
<protein>
    <submittedName>
        <fullName evidence="4">Kinesin-5</fullName>
    </submittedName>
</protein>
<dbReference type="InterPro" id="IPR027640">
    <property type="entry name" value="Kinesin-like_fam"/>
</dbReference>
<dbReference type="PANTHER" id="PTHR47972">
    <property type="entry name" value="KINESIN-LIKE PROTEIN KLP-3"/>
    <property type="match status" value="1"/>
</dbReference>